<evidence type="ECO:0000256" key="2">
    <source>
        <dbReference type="ARBA" id="ARBA00034534"/>
    </source>
</evidence>
<dbReference type="Proteomes" id="UP000324907">
    <property type="component" value="Unassembled WGS sequence"/>
</dbReference>
<evidence type="ECO:0000313" key="6">
    <source>
        <dbReference type="EMBL" id="KAA0166619.1"/>
    </source>
</evidence>
<evidence type="ECO:0000259" key="5">
    <source>
        <dbReference type="Pfam" id="PF10312"/>
    </source>
</evidence>
<comment type="caution">
    <text evidence="6">The sequence shown here is derived from an EMBL/GenBank/DDBJ whole genome shotgun (WGS) entry which is preliminary data.</text>
</comment>
<dbReference type="EMBL" id="VLTM01000008">
    <property type="protein sequence ID" value="KAA0166619.1"/>
    <property type="molecule type" value="Genomic_DNA"/>
</dbReference>
<dbReference type="Proteomes" id="UP000325113">
    <property type="component" value="Unassembled WGS sequence"/>
</dbReference>
<dbReference type="Pfam" id="PF09732">
    <property type="entry name" value="CactinC_cactus"/>
    <property type="match status" value="1"/>
</dbReference>
<dbReference type="Pfam" id="PF10312">
    <property type="entry name" value="Cactin_mid"/>
    <property type="match status" value="2"/>
</dbReference>
<dbReference type="GO" id="GO:0045292">
    <property type="term" value="P:mRNA cis splicing, via spliceosome"/>
    <property type="evidence" value="ECO:0007669"/>
    <property type="project" value="TreeGrafter"/>
</dbReference>
<evidence type="ECO:0000259" key="4">
    <source>
        <dbReference type="Pfam" id="PF09732"/>
    </source>
</evidence>
<accession>A0A5A8DNA2</accession>
<dbReference type="PANTHER" id="PTHR21737:SF4">
    <property type="entry name" value="SPLICING FACTOR CACTIN"/>
    <property type="match status" value="1"/>
</dbReference>
<name>A0A5A8DNA2_CAFRO</name>
<sequence length="634" mass="66933">MHGSYEAQEAAFERVQHRRRTVIRVKEGRERPSDVLVKNLMLVEAGRQRCSALPAAHRSESAALVADPAVDFEVAEPYAVVSALPAVELRALLRDIATLAGMGAEADGTSADELRRQAAEEAALLAEQRGAGPGEAAEAVRQARVRAEAELEAKRARYARYWACLAVLAEDSLQQAEAEEAGEETGIGGLPTSVERDVIQTMALKDAQGLAELERDVIRRAEEAAAADAALGSTRGGGGGGGGGGGAAPATGGLSVAAYWQAVLRAVAVLRARQELRSIHRELLRQRQKHLARVLKDTMRDAGVAQALWDQADEVDETAAGTAEQTLPPVTPGQEHPGMAPAAAPAAAAAAAAAAASSPAAAAGSGAASSRPAAGRAVSPTPLRGASATEAAAEAATSEVEVVSPGDLQRLVELERSRAAARLRGRADGSGGAAAAAAVAAADAATTSSSSSSADRAPTAQMTVQEAIERGLLRSNEFSQEAAETFVGPADGAVAGAVDRSMLTPEEQAAFADRFRPRRPRYITRVRSGYHWNSHNKAYYDRDNPPPKMVQGYKFDVFYPDLLDPSKPPTFSLEPADSPAFCMLRIHGGPPYEDVAFKIVNREWLTGKRSGYVCAFDRGVYKLFFNLKTHFYRR</sequence>
<reference evidence="8 9" key="1">
    <citation type="submission" date="2019-07" db="EMBL/GenBank/DDBJ databases">
        <title>Genomes of Cafeteria roenbergensis.</title>
        <authorList>
            <person name="Fischer M.G."/>
            <person name="Hackl T."/>
            <person name="Roman M."/>
        </authorList>
    </citation>
    <scope>NUCLEOTIDE SEQUENCE [LARGE SCALE GENOMIC DNA]</scope>
    <source>
        <strain evidence="6 9">Cflag</strain>
        <strain evidence="7 8">RCC970-E3</strain>
    </source>
</reference>
<evidence type="ECO:0000313" key="7">
    <source>
        <dbReference type="EMBL" id="KAA0170342.1"/>
    </source>
</evidence>
<feature type="domain" description="Splicing factor cactin central" evidence="5">
    <location>
        <begin position="149"/>
        <end position="224"/>
    </location>
</feature>
<organism evidence="6 9">
    <name type="scientific">Cafeteria roenbergensis</name>
    <name type="common">Marine flagellate</name>
    <dbReference type="NCBI Taxonomy" id="33653"/>
    <lineage>
        <taxon>Eukaryota</taxon>
        <taxon>Sar</taxon>
        <taxon>Stramenopiles</taxon>
        <taxon>Bigyra</taxon>
        <taxon>Opalozoa</taxon>
        <taxon>Bicosoecida</taxon>
        <taxon>Cafeteriaceae</taxon>
        <taxon>Cafeteria</taxon>
    </lineage>
</organism>
<dbReference type="PANTHER" id="PTHR21737">
    <property type="entry name" value="POLYGLUTAMINE BINDING PROTEIN 1/MARVEL MEMBRANE-ASSOCIATING DOMAIN CONTAINING 3"/>
    <property type="match status" value="1"/>
</dbReference>
<dbReference type="SMART" id="SM01050">
    <property type="entry name" value="CactinC_cactus"/>
    <property type="match status" value="1"/>
</dbReference>
<protein>
    <recommendedName>
        <fullName evidence="2">Splicing factor Cactin</fullName>
    </recommendedName>
</protein>
<comment type="similarity">
    <text evidence="1">Belongs to the CACTIN family.</text>
</comment>
<dbReference type="GO" id="GO:0005737">
    <property type="term" value="C:cytoplasm"/>
    <property type="evidence" value="ECO:0007669"/>
    <property type="project" value="TreeGrafter"/>
</dbReference>
<feature type="compositionally biased region" description="Low complexity" evidence="3">
    <location>
        <begin position="386"/>
        <end position="401"/>
    </location>
</feature>
<evidence type="ECO:0000313" key="9">
    <source>
        <dbReference type="Proteomes" id="UP000325113"/>
    </source>
</evidence>
<evidence type="ECO:0000256" key="3">
    <source>
        <dbReference type="SAM" id="MobiDB-lite"/>
    </source>
</evidence>
<feature type="domain" description="Splicing factor cactin central" evidence="5">
    <location>
        <begin position="4"/>
        <end position="101"/>
    </location>
</feature>
<dbReference type="InterPro" id="IPR018816">
    <property type="entry name" value="Cactin_central"/>
</dbReference>
<feature type="domain" description="Splicing factor Cactin C-terminal" evidence="4">
    <location>
        <begin position="512"/>
        <end position="634"/>
    </location>
</feature>
<feature type="compositionally biased region" description="Low complexity" evidence="3">
    <location>
        <begin position="363"/>
        <end position="377"/>
    </location>
</feature>
<dbReference type="GO" id="GO:0005681">
    <property type="term" value="C:spliceosomal complex"/>
    <property type="evidence" value="ECO:0007669"/>
    <property type="project" value="TreeGrafter"/>
</dbReference>
<evidence type="ECO:0000256" key="1">
    <source>
        <dbReference type="ARBA" id="ARBA00006895"/>
    </source>
</evidence>
<dbReference type="AlphaFoldDB" id="A0A5A8DNA2"/>
<dbReference type="EMBL" id="VLTL01000014">
    <property type="protein sequence ID" value="KAA0170342.1"/>
    <property type="molecule type" value="Genomic_DNA"/>
</dbReference>
<gene>
    <name evidence="7" type="ORF">FNF28_01569</name>
    <name evidence="6" type="ORF">FNF31_01397</name>
</gene>
<proteinExistence type="inferred from homology"/>
<dbReference type="InterPro" id="IPR019134">
    <property type="entry name" value="Cactin_C"/>
</dbReference>
<evidence type="ECO:0000313" key="8">
    <source>
        <dbReference type="Proteomes" id="UP000324907"/>
    </source>
</evidence>
<feature type="region of interest" description="Disordered" evidence="3">
    <location>
        <begin position="363"/>
        <end position="401"/>
    </location>
</feature>